<reference evidence="13 14" key="2">
    <citation type="journal article" date="2013" name="Genome Announc.">
        <title>Genome Sequence of Growth-Improving Paenibacillus mucilaginosus Strain KNP414.</title>
        <authorList>
            <person name="Lu J.J."/>
            <person name="Wang J.F."/>
            <person name="Hu X.F."/>
        </authorList>
    </citation>
    <scope>NUCLEOTIDE SEQUENCE [LARGE SCALE GENOMIC DNA]</scope>
    <source>
        <strain evidence="13 14">KNP414</strain>
    </source>
</reference>
<sequence>MAVNTMNTMNHRLEEALNTLKNMGVRMTPQRHAILSFLLSTMGHPTADEIYKALSPRFPSMSVATVYNNLKVFIEAKLVREMTYGDQSSRFDADLSDHYHCLCEQCGKLVDFAYEPLHELEQVAGEKTGFHVKSHRVELYGVCADCAQAGSANV</sequence>
<keyword evidence="10" id="KW-0464">Manganese</keyword>
<dbReference type="PANTHER" id="PTHR33202:SF8">
    <property type="entry name" value="PEROXIDE-RESPONSIVE REPRESSOR PERR"/>
    <property type="match status" value="1"/>
</dbReference>
<dbReference type="Gene3D" id="3.30.1490.190">
    <property type="match status" value="1"/>
</dbReference>
<dbReference type="InterPro" id="IPR036388">
    <property type="entry name" value="WH-like_DNA-bd_sf"/>
</dbReference>
<feature type="binding site" evidence="11">
    <location>
        <position position="103"/>
    </location>
    <ligand>
        <name>Zn(2+)</name>
        <dbReference type="ChEBI" id="CHEBI:29105"/>
    </ligand>
</feature>
<keyword evidence="12" id="KW-0408">Iron</keyword>
<feature type="binding site" evidence="11">
    <location>
        <position position="143"/>
    </location>
    <ligand>
        <name>Zn(2+)</name>
        <dbReference type="ChEBI" id="CHEBI:29105"/>
    </ligand>
</feature>
<keyword evidence="4" id="KW-0678">Repressor</keyword>
<proteinExistence type="inferred from homology"/>
<evidence type="ECO:0000256" key="9">
    <source>
        <dbReference type="ARBA" id="ARBA00023163"/>
    </source>
</evidence>
<dbReference type="PATRIC" id="fig|1036673.3.peg.930"/>
<dbReference type="GO" id="GO:0003700">
    <property type="term" value="F:DNA-binding transcription factor activity"/>
    <property type="evidence" value="ECO:0007669"/>
    <property type="project" value="InterPro"/>
</dbReference>
<dbReference type="KEGG" id="pms:KNP414_01032"/>
<dbReference type="PANTHER" id="PTHR33202">
    <property type="entry name" value="ZINC UPTAKE REGULATION PROTEIN"/>
    <property type="match status" value="1"/>
</dbReference>
<evidence type="ECO:0000256" key="4">
    <source>
        <dbReference type="ARBA" id="ARBA00022491"/>
    </source>
</evidence>
<dbReference type="FunFam" id="3.30.1490.190:FF:000003">
    <property type="entry name" value="Fur family transcriptional regulator"/>
    <property type="match status" value="1"/>
</dbReference>
<dbReference type="CDD" id="cd07153">
    <property type="entry name" value="Fur_like"/>
    <property type="match status" value="1"/>
</dbReference>
<dbReference type="Gene3D" id="1.10.10.10">
    <property type="entry name" value="Winged helix-like DNA-binding domain superfamily/Winged helix DNA-binding domain"/>
    <property type="match status" value="1"/>
</dbReference>
<evidence type="ECO:0000313" key="13">
    <source>
        <dbReference type="EMBL" id="AEI39622.1"/>
    </source>
</evidence>
<comment type="similarity">
    <text evidence="2">Belongs to the Fur family.</text>
</comment>
<protein>
    <submittedName>
        <fullName evidence="13">PerR</fullName>
    </submittedName>
</protein>
<organism evidence="13 14">
    <name type="scientific">Paenibacillus mucilaginosus (strain KNP414)</name>
    <dbReference type="NCBI Taxonomy" id="1036673"/>
    <lineage>
        <taxon>Bacteria</taxon>
        <taxon>Bacillati</taxon>
        <taxon>Bacillota</taxon>
        <taxon>Bacilli</taxon>
        <taxon>Bacillales</taxon>
        <taxon>Paenibacillaceae</taxon>
        <taxon>Paenibacillus</taxon>
    </lineage>
</organism>
<keyword evidence="8" id="KW-0238">DNA-binding</keyword>
<comment type="cofactor">
    <cofactor evidence="12">
        <name>Mn(2+)</name>
        <dbReference type="ChEBI" id="CHEBI:29035"/>
    </cofactor>
    <cofactor evidence="12">
        <name>Fe(2+)</name>
        <dbReference type="ChEBI" id="CHEBI:29033"/>
    </cofactor>
    <text evidence="12">Binds 1 Mn(2+) or Fe(2+) ion per subunit.</text>
</comment>
<evidence type="ECO:0000256" key="8">
    <source>
        <dbReference type="ARBA" id="ARBA00023125"/>
    </source>
</evidence>
<comment type="cofactor">
    <cofactor evidence="11">
        <name>Zn(2+)</name>
        <dbReference type="ChEBI" id="CHEBI:29105"/>
    </cofactor>
    <text evidence="11">Binds 1 zinc ion per subunit.</text>
</comment>
<dbReference type="Proteomes" id="UP000006620">
    <property type="component" value="Chromosome"/>
</dbReference>
<dbReference type="InterPro" id="IPR036390">
    <property type="entry name" value="WH_DNA-bd_sf"/>
</dbReference>
<evidence type="ECO:0000256" key="7">
    <source>
        <dbReference type="ARBA" id="ARBA00023015"/>
    </source>
</evidence>
<evidence type="ECO:0000256" key="3">
    <source>
        <dbReference type="ARBA" id="ARBA00022490"/>
    </source>
</evidence>
<dbReference type="AlphaFoldDB" id="F8FAG9"/>
<evidence type="ECO:0000256" key="2">
    <source>
        <dbReference type="ARBA" id="ARBA00007957"/>
    </source>
</evidence>
<reference evidence="14" key="1">
    <citation type="submission" date="2011-06" db="EMBL/GenBank/DDBJ databases">
        <title>Complete genome sequence of Paenibacillus mucilaginosus KNP414.</title>
        <authorList>
            <person name="Wang J."/>
            <person name="Hu S."/>
            <person name="Hu X."/>
            <person name="Zhang B."/>
            <person name="Dong D."/>
            <person name="Zhang S."/>
            <person name="Zhao K."/>
            <person name="Wu D."/>
        </authorList>
    </citation>
    <scope>NUCLEOTIDE SEQUENCE [LARGE SCALE GENOMIC DNA]</scope>
    <source>
        <strain evidence="14">KNP414</strain>
    </source>
</reference>
<keyword evidence="5 11" id="KW-0479">Metal-binding</keyword>
<accession>F8FAG9</accession>
<dbReference type="Pfam" id="PF01475">
    <property type="entry name" value="FUR"/>
    <property type="match status" value="1"/>
</dbReference>
<dbReference type="GO" id="GO:0008270">
    <property type="term" value="F:zinc ion binding"/>
    <property type="evidence" value="ECO:0007669"/>
    <property type="project" value="TreeGrafter"/>
</dbReference>
<dbReference type="HOGENOM" id="CLU_096072_4_2_9"/>
<comment type="subcellular location">
    <subcellularLocation>
        <location evidence="1">Cytoplasm</location>
    </subcellularLocation>
</comment>
<evidence type="ECO:0000256" key="10">
    <source>
        <dbReference type="ARBA" id="ARBA00023211"/>
    </source>
</evidence>
<evidence type="ECO:0000256" key="1">
    <source>
        <dbReference type="ARBA" id="ARBA00004496"/>
    </source>
</evidence>
<keyword evidence="7" id="KW-0805">Transcription regulation</keyword>
<dbReference type="InterPro" id="IPR043135">
    <property type="entry name" value="Fur_C"/>
</dbReference>
<evidence type="ECO:0000313" key="14">
    <source>
        <dbReference type="Proteomes" id="UP000006620"/>
    </source>
</evidence>
<feature type="binding site" evidence="11">
    <location>
        <position position="146"/>
    </location>
    <ligand>
        <name>Zn(2+)</name>
        <dbReference type="ChEBI" id="CHEBI:29105"/>
    </ligand>
</feature>
<feature type="binding site" evidence="11">
    <location>
        <position position="106"/>
    </location>
    <ligand>
        <name>Zn(2+)</name>
        <dbReference type="ChEBI" id="CHEBI:29105"/>
    </ligand>
</feature>
<evidence type="ECO:0000256" key="12">
    <source>
        <dbReference type="PIRSR" id="PIRSR602481-2"/>
    </source>
</evidence>
<gene>
    <name evidence="13" type="primary">perR</name>
    <name evidence="13" type="ordered locus">KNP414_01032</name>
</gene>
<dbReference type="GO" id="GO:0000976">
    <property type="term" value="F:transcription cis-regulatory region binding"/>
    <property type="evidence" value="ECO:0007669"/>
    <property type="project" value="TreeGrafter"/>
</dbReference>
<dbReference type="EMBL" id="CP002869">
    <property type="protein sequence ID" value="AEI39622.1"/>
    <property type="molecule type" value="Genomic_DNA"/>
</dbReference>
<evidence type="ECO:0000256" key="5">
    <source>
        <dbReference type="ARBA" id="ARBA00022723"/>
    </source>
</evidence>
<dbReference type="InterPro" id="IPR002481">
    <property type="entry name" value="FUR"/>
</dbReference>
<keyword evidence="9" id="KW-0804">Transcription</keyword>
<keyword evidence="6 11" id="KW-0862">Zinc</keyword>
<dbReference type="GO" id="GO:0045892">
    <property type="term" value="P:negative regulation of DNA-templated transcription"/>
    <property type="evidence" value="ECO:0007669"/>
    <property type="project" value="TreeGrafter"/>
</dbReference>
<dbReference type="SUPFAM" id="SSF46785">
    <property type="entry name" value="Winged helix' DNA-binding domain"/>
    <property type="match status" value="1"/>
</dbReference>
<evidence type="ECO:0000256" key="6">
    <source>
        <dbReference type="ARBA" id="ARBA00022833"/>
    </source>
</evidence>
<dbReference type="GO" id="GO:1900376">
    <property type="term" value="P:regulation of secondary metabolite biosynthetic process"/>
    <property type="evidence" value="ECO:0007669"/>
    <property type="project" value="TreeGrafter"/>
</dbReference>
<evidence type="ECO:0000256" key="11">
    <source>
        <dbReference type="PIRSR" id="PIRSR602481-1"/>
    </source>
</evidence>
<name>F8FAG9_PAEMK</name>
<dbReference type="GO" id="GO:0005737">
    <property type="term" value="C:cytoplasm"/>
    <property type="evidence" value="ECO:0007669"/>
    <property type="project" value="UniProtKB-SubCell"/>
</dbReference>
<keyword evidence="3" id="KW-0963">Cytoplasm</keyword>
<feature type="binding site" evidence="12">
    <location>
        <position position="135"/>
    </location>
    <ligand>
        <name>Fe cation</name>
        <dbReference type="ChEBI" id="CHEBI:24875"/>
    </ligand>
</feature>